<keyword evidence="2" id="KW-0614">Plasmid</keyword>
<evidence type="ECO:0000313" key="2">
    <source>
        <dbReference type="EMBL" id="QCL09244.1"/>
    </source>
</evidence>
<evidence type="ECO:0000256" key="1">
    <source>
        <dbReference type="SAM" id="MobiDB-lite"/>
    </source>
</evidence>
<name>A0A7S4ZT29_RHIRH</name>
<accession>A0A7S4ZT29</accession>
<dbReference type="AlphaFoldDB" id="A0A7S4ZT29"/>
<organism evidence="2">
    <name type="scientific">Rhizobium rhizogenes</name>
    <name type="common">Agrobacterium rhizogenes</name>
    <dbReference type="NCBI Taxonomy" id="359"/>
    <lineage>
        <taxon>Bacteria</taxon>
        <taxon>Pseudomonadati</taxon>
        <taxon>Pseudomonadota</taxon>
        <taxon>Alphaproteobacteria</taxon>
        <taxon>Hyphomicrobiales</taxon>
        <taxon>Rhizobiaceae</taxon>
        <taxon>Rhizobium/Agrobacterium group</taxon>
        <taxon>Rhizobium</taxon>
    </lineage>
</organism>
<feature type="region of interest" description="Disordered" evidence="1">
    <location>
        <begin position="1"/>
        <end position="24"/>
    </location>
</feature>
<sequence>MQHDPTMPAMNMSDHGGCKGRPGTDIWAYSGAGPRSRYASVKVSP</sequence>
<dbReference type="EMBL" id="MK318968">
    <property type="protein sequence ID" value="QCL09244.1"/>
    <property type="molecule type" value="Genomic_DNA"/>
</dbReference>
<proteinExistence type="predicted"/>
<protein>
    <submittedName>
        <fullName evidence="2">Uncharacterized protein</fullName>
    </submittedName>
</protein>
<reference evidence="2" key="1">
    <citation type="submission" date="2018-12" db="EMBL/GenBank/DDBJ databases">
        <title>Three Rhizobium rhizogenes strains isolated from the same crown gall tumor carry diverse plasmids.</title>
        <authorList>
            <person name="Pulawska J."/>
            <person name="Kuzmanovic N."/>
        </authorList>
    </citation>
    <scope>NUCLEOTIDE SEQUENCE</scope>
    <source>
        <strain evidence="2">C5.7</strain>
        <plasmid evidence="2">pC5.7b</plasmid>
    </source>
</reference>
<gene>
    <name evidence="2" type="ORF">pC5.7b_376</name>
</gene>
<geneLocation type="plasmid" evidence="2">
    <name>pC5.7b</name>
</geneLocation>